<gene>
    <name evidence="1" type="ORF">METZ01_LOCUS513877</name>
</gene>
<sequence>PFKEREAAWARLASGLTPSTLDALTEIVPLEAVPELADQILKGETRGRIVVKI</sequence>
<accession>A0A383EX58</accession>
<reference evidence="1" key="1">
    <citation type="submission" date="2018-05" db="EMBL/GenBank/DDBJ databases">
        <authorList>
            <person name="Lanie J.A."/>
            <person name="Ng W.-L."/>
            <person name="Kazmierczak K.M."/>
            <person name="Andrzejewski T.M."/>
            <person name="Davidsen T.M."/>
            <person name="Wayne K.J."/>
            <person name="Tettelin H."/>
            <person name="Glass J.I."/>
            <person name="Rusch D."/>
            <person name="Podicherti R."/>
            <person name="Tsui H.-C.T."/>
            <person name="Winkler M.E."/>
        </authorList>
    </citation>
    <scope>NUCLEOTIDE SEQUENCE</scope>
</reference>
<evidence type="ECO:0000313" key="1">
    <source>
        <dbReference type="EMBL" id="SVE61023.1"/>
    </source>
</evidence>
<dbReference type="AlphaFoldDB" id="A0A383EX58"/>
<dbReference type="Gene3D" id="3.40.50.720">
    <property type="entry name" value="NAD(P)-binding Rossmann-like Domain"/>
    <property type="match status" value="1"/>
</dbReference>
<dbReference type="Gene3D" id="3.90.180.10">
    <property type="entry name" value="Medium-chain alcohol dehydrogenases, catalytic domain"/>
    <property type="match status" value="1"/>
</dbReference>
<feature type="non-terminal residue" evidence="1">
    <location>
        <position position="1"/>
    </location>
</feature>
<dbReference type="EMBL" id="UINC01229347">
    <property type="protein sequence ID" value="SVE61023.1"/>
    <property type="molecule type" value="Genomic_DNA"/>
</dbReference>
<proteinExistence type="predicted"/>
<protein>
    <recommendedName>
        <fullName evidence="2">Alcohol dehydrogenase-like C-terminal domain-containing protein</fullName>
    </recommendedName>
</protein>
<name>A0A383EX58_9ZZZZ</name>
<organism evidence="1">
    <name type="scientific">marine metagenome</name>
    <dbReference type="NCBI Taxonomy" id="408172"/>
    <lineage>
        <taxon>unclassified sequences</taxon>
        <taxon>metagenomes</taxon>
        <taxon>ecological metagenomes</taxon>
    </lineage>
</organism>
<evidence type="ECO:0008006" key="2">
    <source>
        <dbReference type="Google" id="ProtNLM"/>
    </source>
</evidence>